<dbReference type="SUPFAM" id="SSF52038">
    <property type="entry name" value="Barstar-related"/>
    <property type="match status" value="1"/>
</dbReference>
<dbReference type="Gene3D" id="3.30.370.10">
    <property type="entry name" value="Barstar-like"/>
    <property type="match status" value="1"/>
</dbReference>
<dbReference type="EMBL" id="JBHRYQ010000001">
    <property type="protein sequence ID" value="MFC3812702.1"/>
    <property type="molecule type" value="Genomic_DNA"/>
</dbReference>
<organism evidence="3 4">
    <name type="scientific">Lacihabitans lacunae</name>
    <dbReference type="NCBI Taxonomy" id="1028214"/>
    <lineage>
        <taxon>Bacteria</taxon>
        <taxon>Pseudomonadati</taxon>
        <taxon>Bacteroidota</taxon>
        <taxon>Cytophagia</taxon>
        <taxon>Cytophagales</taxon>
        <taxon>Leadbetterellaceae</taxon>
        <taxon>Lacihabitans</taxon>
    </lineage>
</organism>
<dbReference type="InterPro" id="IPR035905">
    <property type="entry name" value="Barstar-like_sf"/>
</dbReference>
<accession>A0ABV7Z0Q1</accession>
<evidence type="ECO:0000313" key="4">
    <source>
        <dbReference type="Proteomes" id="UP001595616"/>
    </source>
</evidence>
<reference evidence="4" key="1">
    <citation type="journal article" date="2019" name="Int. J. Syst. Evol. Microbiol.">
        <title>The Global Catalogue of Microorganisms (GCM) 10K type strain sequencing project: providing services to taxonomists for standard genome sequencing and annotation.</title>
        <authorList>
            <consortium name="The Broad Institute Genomics Platform"/>
            <consortium name="The Broad Institute Genome Sequencing Center for Infectious Disease"/>
            <person name="Wu L."/>
            <person name="Ma J."/>
        </authorList>
    </citation>
    <scope>NUCLEOTIDE SEQUENCE [LARGE SCALE GENOMIC DNA]</scope>
    <source>
        <strain evidence="4">CECT 7956</strain>
    </source>
</reference>
<sequence>MKNLLICEPKEIHKDFVVITIDSKKVTSLREFYETLATSLYFPDYFGFNMDSLDELLNDLSWLEDEKIAVYFTNTKSFLINERSEDKILSLLDMLDAISEDWKWMEPDEDLGPDDDDYIPKKELLFCFEDSDEMADLLNKL</sequence>
<protein>
    <submittedName>
        <fullName evidence="3">Barstar family protein</fullName>
    </submittedName>
</protein>
<comment type="caution">
    <text evidence="3">The sequence shown here is derived from an EMBL/GenBank/DDBJ whole genome shotgun (WGS) entry which is preliminary data.</text>
</comment>
<dbReference type="InterPro" id="IPR000468">
    <property type="entry name" value="Barstar"/>
</dbReference>
<proteinExistence type="inferred from homology"/>
<evidence type="ECO:0000313" key="3">
    <source>
        <dbReference type="EMBL" id="MFC3812702.1"/>
    </source>
</evidence>
<keyword evidence="4" id="KW-1185">Reference proteome</keyword>
<evidence type="ECO:0000259" key="2">
    <source>
        <dbReference type="Pfam" id="PF01337"/>
    </source>
</evidence>
<dbReference type="RefSeq" id="WP_379839593.1">
    <property type="nucleotide sequence ID" value="NZ_JBHRYQ010000001.1"/>
</dbReference>
<name>A0ABV7Z0Q1_9BACT</name>
<evidence type="ECO:0000256" key="1">
    <source>
        <dbReference type="ARBA" id="ARBA00006845"/>
    </source>
</evidence>
<dbReference type="Pfam" id="PF01337">
    <property type="entry name" value="Barstar"/>
    <property type="match status" value="1"/>
</dbReference>
<gene>
    <name evidence="3" type="ORF">ACFOOI_18715</name>
</gene>
<feature type="domain" description="Barstar (barnase inhibitor)" evidence="2">
    <location>
        <begin position="18"/>
        <end position="103"/>
    </location>
</feature>
<dbReference type="Proteomes" id="UP001595616">
    <property type="component" value="Unassembled WGS sequence"/>
</dbReference>
<comment type="similarity">
    <text evidence="1">Belongs to the barstar family.</text>
</comment>